<dbReference type="GO" id="GO:0046872">
    <property type="term" value="F:metal ion binding"/>
    <property type="evidence" value="ECO:0007669"/>
    <property type="project" value="UniProtKB-KW"/>
</dbReference>
<dbReference type="GO" id="GO:0035539">
    <property type="term" value="F:8-oxo-7,8-dihydrodeoxyguanosine triphosphate pyrophosphatase activity"/>
    <property type="evidence" value="ECO:0007669"/>
    <property type="project" value="UniProtKB-EC"/>
</dbReference>
<keyword evidence="4" id="KW-0235">DNA replication</keyword>
<protein>
    <recommendedName>
        <fullName evidence="11">8-oxo-dGTP diphosphatase</fullName>
        <ecNumber evidence="11">3.6.1.55</ecNumber>
    </recommendedName>
</protein>
<dbReference type="GO" id="GO:0006260">
    <property type="term" value="P:DNA replication"/>
    <property type="evidence" value="ECO:0007669"/>
    <property type="project" value="UniProtKB-KW"/>
</dbReference>
<dbReference type="EMBL" id="CP049863">
    <property type="protein sequence ID" value="QIK62030.1"/>
    <property type="molecule type" value="Genomic_DNA"/>
</dbReference>
<dbReference type="InterPro" id="IPR000086">
    <property type="entry name" value="NUDIX_hydrolase_dom"/>
</dbReference>
<dbReference type="Proteomes" id="UP000502677">
    <property type="component" value="Chromosome"/>
</dbReference>
<evidence type="ECO:0000256" key="9">
    <source>
        <dbReference type="ARBA" id="ARBA00023204"/>
    </source>
</evidence>
<dbReference type="PROSITE" id="PS00893">
    <property type="entry name" value="NUDIX_BOX"/>
    <property type="match status" value="1"/>
</dbReference>
<keyword evidence="15" id="KW-1185">Reference proteome</keyword>
<proteinExistence type="inferred from homology"/>
<evidence type="ECO:0000259" key="13">
    <source>
        <dbReference type="PROSITE" id="PS51462"/>
    </source>
</evidence>
<dbReference type="GO" id="GO:0008413">
    <property type="term" value="F:8-oxo-7,8-dihydroguanosine triphosphate pyrophosphatase activity"/>
    <property type="evidence" value="ECO:0007669"/>
    <property type="project" value="TreeGrafter"/>
</dbReference>
<evidence type="ECO:0000313" key="14">
    <source>
        <dbReference type="EMBL" id="QIK62030.1"/>
    </source>
</evidence>
<dbReference type="KEGG" id="lvi:G7068_01530"/>
<keyword evidence="3" id="KW-0515">Mutator protein</keyword>
<dbReference type="PROSITE" id="PS51462">
    <property type="entry name" value="NUDIX"/>
    <property type="match status" value="1"/>
</dbReference>
<dbReference type="EC" id="3.6.1.55" evidence="11"/>
<dbReference type="PANTHER" id="PTHR47707:SF1">
    <property type="entry name" value="NUDIX HYDROLASE FAMILY PROTEIN"/>
    <property type="match status" value="1"/>
</dbReference>
<evidence type="ECO:0000256" key="2">
    <source>
        <dbReference type="ARBA" id="ARBA00005582"/>
    </source>
</evidence>
<sequence>MDPRPEHRVSCGLLFSESRVLLVHRSPSRSYYPDVWDFPGGHIEPGENGRETIVRELQEELNVEIAIPAGEAIFQRRTNDLHLEVWIFEEWRGTVVSAEPEEHDSLGWFTLQEALALELADDAYPEILKRVLA</sequence>
<dbReference type="Pfam" id="PF00293">
    <property type="entry name" value="NUDIX"/>
    <property type="match status" value="1"/>
</dbReference>
<keyword evidence="6" id="KW-0227">DNA damage</keyword>
<evidence type="ECO:0000256" key="4">
    <source>
        <dbReference type="ARBA" id="ARBA00022705"/>
    </source>
</evidence>
<dbReference type="AlphaFoldDB" id="A0A6G7XBP9"/>
<keyword evidence="7 12" id="KW-0378">Hydrolase</keyword>
<dbReference type="InterPro" id="IPR015797">
    <property type="entry name" value="NUDIX_hydrolase-like_dom_sf"/>
</dbReference>
<dbReference type="InterPro" id="IPR020476">
    <property type="entry name" value="Nudix_hydrolase"/>
</dbReference>
<evidence type="ECO:0000256" key="10">
    <source>
        <dbReference type="ARBA" id="ARBA00035861"/>
    </source>
</evidence>
<dbReference type="RefSeq" id="WP_166287880.1">
    <property type="nucleotide sequence ID" value="NZ_CP049863.1"/>
</dbReference>
<evidence type="ECO:0000256" key="3">
    <source>
        <dbReference type="ARBA" id="ARBA00022457"/>
    </source>
</evidence>
<evidence type="ECO:0000256" key="5">
    <source>
        <dbReference type="ARBA" id="ARBA00022723"/>
    </source>
</evidence>
<dbReference type="GO" id="GO:0044716">
    <property type="term" value="F:8-oxo-GDP phosphatase activity"/>
    <property type="evidence" value="ECO:0007669"/>
    <property type="project" value="TreeGrafter"/>
</dbReference>
<feature type="domain" description="Nudix hydrolase" evidence="13">
    <location>
        <begin position="5"/>
        <end position="133"/>
    </location>
</feature>
<dbReference type="Gene3D" id="3.90.79.10">
    <property type="entry name" value="Nucleoside Triphosphate Pyrophosphohydrolase"/>
    <property type="match status" value="1"/>
</dbReference>
<evidence type="ECO:0000256" key="7">
    <source>
        <dbReference type="ARBA" id="ARBA00022801"/>
    </source>
</evidence>
<dbReference type="InterPro" id="IPR047127">
    <property type="entry name" value="MutT-like"/>
</dbReference>
<reference evidence="14 15" key="1">
    <citation type="submission" date="2020-03" db="EMBL/GenBank/DDBJ databases">
        <title>Leucobacter sp. nov., isolated from beetles.</title>
        <authorList>
            <person name="Hyun D.-W."/>
            <person name="Bae J.-W."/>
        </authorList>
    </citation>
    <scope>NUCLEOTIDE SEQUENCE [LARGE SCALE GENOMIC DNA]</scope>
    <source>
        <strain evidence="14 15">HDW9C</strain>
    </source>
</reference>
<organism evidence="14 15">
    <name type="scientific">Leucobacter viscericola</name>
    <dbReference type="NCBI Taxonomy" id="2714935"/>
    <lineage>
        <taxon>Bacteria</taxon>
        <taxon>Bacillati</taxon>
        <taxon>Actinomycetota</taxon>
        <taxon>Actinomycetes</taxon>
        <taxon>Micrococcales</taxon>
        <taxon>Microbacteriaceae</taxon>
        <taxon>Leucobacter</taxon>
    </lineage>
</organism>
<evidence type="ECO:0000256" key="12">
    <source>
        <dbReference type="RuleBase" id="RU003476"/>
    </source>
</evidence>
<comment type="catalytic activity">
    <reaction evidence="10">
        <text>8-oxo-dGTP + H2O = 8-oxo-dGMP + diphosphate + H(+)</text>
        <dbReference type="Rhea" id="RHEA:31575"/>
        <dbReference type="ChEBI" id="CHEBI:15377"/>
        <dbReference type="ChEBI" id="CHEBI:15378"/>
        <dbReference type="ChEBI" id="CHEBI:33019"/>
        <dbReference type="ChEBI" id="CHEBI:63224"/>
        <dbReference type="ChEBI" id="CHEBI:77896"/>
        <dbReference type="EC" id="3.6.1.55"/>
    </reaction>
</comment>
<dbReference type="GO" id="GO:0006281">
    <property type="term" value="P:DNA repair"/>
    <property type="evidence" value="ECO:0007669"/>
    <property type="project" value="UniProtKB-KW"/>
</dbReference>
<dbReference type="GO" id="GO:0044715">
    <property type="term" value="F:8-oxo-dGDP phosphatase activity"/>
    <property type="evidence" value="ECO:0007669"/>
    <property type="project" value="TreeGrafter"/>
</dbReference>
<evidence type="ECO:0000256" key="8">
    <source>
        <dbReference type="ARBA" id="ARBA00022842"/>
    </source>
</evidence>
<gene>
    <name evidence="14" type="ORF">G7068_01530</name>
</gene>
<accession>A0A6G7XBP9</accession>
<evidence type="ECO:0000256" key="1">
    <source>
        <dbReference type="ARBA" id="ARBA00001946"/>
    </source>
</evidence>
<dbReference type="SUPFAM" id="SSF55811">
    <property type="entry name" value="Nudix"/>
    <property type="match status" value="1"/>
</dbReference>
<dbReference type="PRINTS" id="PR00502">
    <property type="entry name" value="NUDIXFAMILY"/>
</dbReference>
<evidence type="ECO:0000256" key="6">
    <source>
        <dbReference type="ARBA" id="ARBA00022763"/>
    </source>
</evidence>
<comment type="cofactor">
    <cofactor evidence="1">
        <name>Mg(2+)</name>
        <dbReference type="ChEBI" id="CHEBI:18420"/>
    </cofactor>
</comment>
<keyword evidence="8" id="KW-0460">Magnesium</keyword>
<evidence type="ECO:0000313" key="15">
    <source>
        <dbReference type="Proteomes" id="UP000502677"/>
    </source>
</evidence>
<name>A0A6G7XBP9_9MICO</name>
<keyword evidence="9" id="KW-0234">DNA repair</keyword>
<evidence type="ECO:0000256" key="11">
    <source>
        <dbReference type="ARBA" id="ARBA00038905"/>
    </source>
</evidence>
<comment type="similarity">
    <text evidence="2 12">Belongs to the Nudix hydrolase family.</text>
</comment>
<dbReference type="InterPro" id="IPR020084">
    <property type="entry name" value="NUDIX_hydrolase_CS"/>
</dbReference>
<dbReference type="PANTHER" id="PTHR47707">
    <property type="entry name" value="8-OXO-DGTP DIPHOSPHATASE"/>
    <property type="match status" value="1"/>
</dbReference>
<keyword evidence="5" id="KW-0479">Metal-binding</keyword>